<dbReference type="GO" id="GO:0030422">
    <property type="term" value="P:siRNA processing"/>
    <property type="evidence" value="ECO:0000318"/>
    <property type="project" value="GO_Central"/>
</dbReference>
<dbReference type="GO" id="GO:0006309">
    <property type="term" value="P:apoptotic DNA fragmentation"/>
    <property type="evidence" value="ECO:0000318"/>
    <property type="project" value="GO_Central"/>
</dbReference>
<dbReference type="InterPro" id="IPR036389">
    <property type="entry name" value="RNase_III_sf"/>
</dbReference>
<keyword evidence="4" id="KW-1185">Reference proteome</keyword>
<dbReference type="SUPFAM" id="SSF69065">
    <property type="entry name" value="RNase III domain-like"/>
    <property type="match status" value="1"/>
</dbReference>
<name>E9H0P4_DAPPU</name>
<dbReference type="HOGENOM" id="CLU_1082840_0_0_1"/>
<proteinExistence type="predicted"/>
<dbReference type="GO" id="GO:0004530">
    <property type="term" value="F:deoxyribonuclease I activity"/>
    <property type="evidence" value="ECO:0000318"/>
    <property type="project" value="GO_Central"/>
</dbReference>
<dbReference type="GO" id="GO:0004525">
    <property type="term" value="F:ribonuclease III activity"/>
    <property type="evidence" value="ECO:0000318"/>
    <property type="project" value="GO_Central"/>
</dbReference>
<dbReference type="PROSITE" id="PS50142">
    <property type="entry name" value="RNASE_3_2"/>
    <property type="match status" value="1"/>
</dbReference>
<accession>E9H0P4</accession>
<dbReference type="InParanoid" id="E9H0P4"/>
<dbReference type="OrthoDB" id="416741at2759"/>
<reference evidence="3 4" key="1">
    <citation type="journal article" date="2011" name="Science">
        <title>The ecoresponsive genome of Daphnia pulex.</title>
        <authorList>
            <person name="Colbourne J.K."/>
            <person name="Pfrender M.E."/>
            <person name="Gilbert D."/>
            <person name="Thomas W.K."/>
            <person name="Tucker A."/>
            <person name="Oakley T.H."/>
            <person name="Tokishita S."/>
            <person name="Aerts A."/>
            <person name="Arnold G.J."/>
            <person name="Basu M.K."/>
            <person name="Bauer D.J."/>
            <person name="Caceres C.E."/>
            <person name="Carmel L."/>
            <person name="Casola C."/>
            <person name="Choi J.H."/>
            <person name="Detter J.C."/>
            <person name="Dong Q."/>
            <person name="Dusheyko S."/>
            <person name="Eads B.D."/>
            <person name="Frohlich T."/>
            <person name="Geiler-Samerotte K.A."/>
            <person name="Gerlach D."/>
            <person name="Hatcher P."/>
            <person name="Jogdeo S."/>
            <person name="Krijgsveld J."/>
            <person name="Kriventseva E.V."/>
            <person name="Kultz D."/>
            <person name="Laforsch C."/>
            <person name="Lindquist E."/>
            <person name="Lopez J."/>
            <person name="Manak J.R."/>
            <person name="Muller J."/>
            <person name="Pangilinan J."/>
            <person name="Patwardhan R.P."/>
            <person name="Pitluck S."/>
            <person name="Pritham E.J."/>
            <person name="Rechtsteiner A."/>
            <person name="Rho M."/>
            <person name="Rogozin I.B."/>
            <person name="Sakarya O."/>
            <person name="Salamov A."/>
            <person name="Schaack S."/>
            <person name="Shapiro H."/>
            <person name="Shiga Y."/>
            <person name="Skalitzky C."/>
            <person name="Smith Z."/>
            <person name="Souvorov A."/>
            <person name="Sung W."/>
            <person name="Tang Z."/>
            <person name="Tsuchiya D."/>
            <person name="Tu H."/>
            <person name="Vos H."/>
            <person name="Wang M."/>
            <person name="Wolf Y.I."/>
            <person name="Yamagata H."/>
            <person name="Yamada T."/>
            <person name="Ye Y."/>
            <person name="Shaw J.R."/>
            <person name="Andrews J."/>
            <person name="Crease T.J."/>
            <person name="Tang H."/>
            <person name="Lucas S.M."/>
            <person name="Robertson H.M."/>
            <person name="Bork P."/>
            <person name="Koonin E.V."/>
            <person name="Zdobnov E.M."/>
            <person name="Grigoriev I.V."/>
            <person name="Lynch M."/>
            <person name="Boore J.L."/>
        </authorList>
    </citation>
    <scope>NUCLEOTIDE SEQUENCE [LARGE SCALE GENOMIC DNA]</scope>
</reference>
<organism evidence="3 4">
    <name type="scientific">Daphnia pulex</name>
    <name type="common">Water flea</name>
    <dbReference type="NCBI Taxonomy" id="6669"/>
    <lineage>
        <taxon>Eukaryota</taxon>
        <taxon>Metazoa</taxon>
        <taxon>Ecdysozoa</taxon>
        <taxon>Arthropoda</taxon>
        <taxon>Crustacea</taxon>
        <taxon>Branchiopoda</taxon>
        <taxon>Diplostraca</taxon>
        <taxon>Cladocera</taxon>
        <taxon>Anomopoda</taxon>
        <taxon>Daphniidae</taxon>
        <taxon>Daphnia</taxon>
    </lineage>
</organism>
<gene>
    <name evidence="3" type="ORF">DAPPUDRAFT_108624</name>
</gene>
<dbReference type="GO" id="GO:0005737">
    <property type="term" value="C:cytoplasm"/>
    <property type="evidence" value="ECO:0000318"/>
    <property type="project" value="GO_Central"/>
</dbReference>
<dbReference type="EMBL" id="GL732581">
    <property type="protein sequence ID" value="EFX74715.1"/>
    <property type="molecule type" value="Genomic_DNA"/>
</dbReference>
<protein>
    <recommendedName>
        <fullName evidence="2">RNase III domain-containing protein</fullName>
    </recommendedName>
</protein>
<dbReference type="GO" id="GO:0003723">
    <property type="term" value="F:RNA binding"/>
    <property type="evidence" value="ECO:0000318"/>
    <property type="project" value="GO_Central"/>
</dbReference>
<evidence type="ECO:0000313" key="4">
    <source>
        <dbReference type="Proteomes" id="UP000000305"/>
    </source>
</evidence>
<dbReference type="GO" id="GO:0005634">
    <property type="term" value="C:nucleus"/>
    <property type="evidence" value="ECO:0000318"/>
    <property type="project" value="GO_Central"/>
</dbReference>
<evidence type="ECO:0000256" key="1">
    <source>
        <dbReference type="SAM" id="MobiDB-lite"/>
    </source>
</evidence>
<sequence>MAESGLKRKSDSVCDDFTPPPAKRTKGTSAEDDHTIKPKGESILRPARLNFTQFDTLHWSLQQRTTPAVPTSTLHYAPIQLPANPAVSPALNVYAELEKLETILKYKFTNKLFLLQALRHPSAVSALDESNDKFEFLGDKQLGNINVQHKLISRATFLWPPTLSRADPVVSDSLHWPHIPQVANPASWPPIPQRANPALTTSLYWPPLPQRANPAVTMHWPPIPQRANPAVTTATFYCPPIPLPANPVISPALNVST</sequence>
<evidence type="ECO:0000259" key="2">
    <source>
        <dbReference type="PROSITE" id="PS50142"/>
    </source>
</evidence>
<dbReference type="GO" id="GO:0070578">
    <property type="term" value="C:RISC-loading complex"/>
    <property type="evidence" value="ECO:0000318"/>
    <property type="project" value="GO_Central"/>
</dbReference>
<feature type="domain" description="RNase III" evidence="2">
    <location>
        <begin position="97"/>
        <end position="142"/>
    </location>
</feature>
<dbReference type="InterPro" id="IPR000999">
    <property type="entry name" value="RNase_III_dom"/>
</dbReference>
<dbReference type="Gene3D" id="1.10.1520.10">
    <property type="entry name" value="Ribonuclease III domain"/>
    <property type="match status" value="1"/>
</dbReference>
<feature type="region of interest" description="Disordered" evidence="1">
    <location>
        <begin position="1"/>
        <end position="36"/>
    </location>
</feature>
<feature type="compositionally biased region" description="Basic and acidic residues" evidence="1">
    <location>
        <begin position="1"/>
        <end position="12"/>
    </location>
</feature>
<dbReference type="GO" id="GO:0031054">
    <property type="term" value="P:pre-miRNA processing"/>
    <property type="evidence" value="ECO:0000318"/>
    <property type="project" value="GO_Central"/>
</dbReference>
<evidence type="ECO:0000313" key="3">
    <source>
        <dbReference type="EMBL" id="EFX74715.1"/>
    </source>
</evidence>
<dbReference type="KEGG" id="dpx:DAPPUDRAFT_108624"/>
<dbReference type="Proteomes" id="UP000000305">
    <property type="component" value="Unassembled WGS sequence"/>
</dbReference>
<dbReference type="AlphaFoldDB" id="E9H0P4"/>